<feature type="compositionally biased region" description="Low complexity" evidence="1">
    <location>
        <begin position="13"/>
        <end position="28"/>
    </location>
</feature>
<evidence type="ECO:0000313" key="2">
    <source>
        <dbReference type="EMBL" id="VBA32199.1"/>
    </source>
</evidence>
<proteinExistence type="predicted"/>
<keyword evidence="3" id="KW-1185">Reference proteome</keyword>
<name>A0A498PMJ5_9MYCO</name>
<dbReference type="Proteomes" id="UP000273307">
    <property type="component" value="Unassembled WGS sequence"/>
</dbReference>
<reference evidence="2 3" key="1">
    <citation type="submission" date="2018-09" db="EMBL/GenBank/DDBJ databases">
        <authorList>
            <person name="Tagini F."/>
        </authorList>
    </citation>
    <scope>NUCLEOTIDE SEQUENCE [LARGE SCALE GENOMIC DNA]</scope>
    <source>
        <strain evidence="2 3">MK136</strain>
    </source>
</reference>
<evidence type="ECO:0000256" key="1">
    <source>
        <dbReference type="SAM" id="MobiDB-lite"/>
    </source>
</evidence>
<feature type="region of interest" description="Disordered" evidence="1">
    <location>
        <begin position="1"/>
        <end position="28"/>
    </location>
</feature>
<dbReference type="AlphaFoldDB" id="A0A498PMJ5"/>
<gene>
    <name evidence="2" type="ORF">LAUMK136_00222</name>
</gene>
<sequence length="98" mass="10667">MNPTYNWKAQADTDLNTPTTTPHVTTATSPADHASLFLNQLVQDNLINAARIAADAGWPRSPARWNLAPLSKPPCLGSVTDCVTAQKLAREMAKHTMR</sequence>
<evidence type="ECO:0000313" key="3">
    <source>
        <dbReference type="Proteomes" id="UP000273307"/>
    </source>
</evidence>
<dbReference type="EMBL" id="UPHP01000002">
    <property type="protein sequence ID" value="VBA32199.1"/>
    <property type="molecule type" value="Genomic_DNA"/>
</dbReference>
<organism evidence="2 3">
    <name type="scientific">Mycobacterium attenuatum</name>
    <dbReference type="NCBI Taxonomy" id="2341086"/>
    <lineage>
        <taxon>Bacteria</taxon>
        <taxon>Bacillati</taxon>
        <taxon>Actinomycetota</taxon>
        <taxon>Actinomycetes</taxon>
        <taxon>Mycobacteriales</taxon>
        <taxon>Mycobacteriaceae</taxon>
        <taxon>Mycobacterium</taxon>
    </lineage>
</organism>
<accession>A0A498PMJ5</accession>
<protein>
    <submittedName>
        <fullName evidence="2">Uncharacterized protein</fullName>
    </submittedName>
</protein>